<accession>A0A371IE53</accession>
<dbReference type="GO" id="GO:0003676">
    <property type="term" value="F:nucleic acid binding"/>
    <property type="evidence" value="ECO:0007669"/>
    <property type="project" value="InterPro"/>
</dbReference>
<dbReference type="InterPro" id="IPR012337">
    <property type="entry name" value="RNaseH-like_sf"/>
</dbReference>
<sequence>MDFAIGLPKTHRGRDSIFMLKDKLSKMAQFILCHKSDDVYHTANLFFKEVVRLNGLPKSIVFDKDLKAPNCCSPPHATLKRMAKLKWVVNETTSYPPFELSPLDLVPSLVPSKDNPKGMSKTQSMVRLHERVRTFMERQGKRYVERANMDKEERFFVESDLERFPTLRKSKLLPRGDGPFLILKKIIDNVY</sequence>
<dbReference type="OrthoDB" id="1935586at2759"/>
<gene>
    <name evidence="1" type="ORF">CR513_01773</name>
</gene>
<dbReference type="SUPFAM" id="SSF53098">
    <property type="entry name" value="Ribonuclease H-like"/>
    <property type="match status" value="1"/>
</dbReference>
<evidence type="ECO:0000313" key="1">
    <source>
        <dbReference type="EMBL" id="RDY13329.1"/>
    </source>
</evidence>
<organism evidence="1 2">
    <name type="scientific">Mucuna pruriens</name>
    <name type="common">Velvet bean</name>
    <name type="synonym">Dolichos pruriens</name>
    <dbReference type="NCBI Taxonomy" id="157652"/>
    <lineage>
        <taxon>Eukaryota</taxon>
        <taxon>Viridiplantae</taxon>
        <taxon>Streptophyta</taxon>
        <taxon>Embryophyta</taxon>
        <taxon>Tracheophyta</taxon>
        <taxon>Spermatophyta</taxon>
        <taxon>Magnoliopsida</taxon>
        <taxon>eudicotyledons</taxon>
        <taxon>Gunneridae</taxon>
        <taxon>Pentapetalae</taxon>
        <taxon>rosids</taxon>
        <taxon>fabids</taxon>
        <taxon>Fabales</taxon>
        <taxon>Fabaceae</taxon>
        <taxon>Papilionoideae</taxon>
        <taxon>50 kb inversion clade</taxon>
        <taxon>NPAAA clade</taxon>
        <taxon>indigoferoid/millettioid clade</taxon>
        <taxon>Phaseoleae</taxon>
        <taxon>Mucuna</taxon>
    </lineage>
</organism>
<keyword evidence="2" id="KW-1185">Reference proteome</keyword>
<evidence type="ECO:0000313" key="2">
    <source>
        <dbReference type="Proteomes" id="UP000257109"/>
    </source>
</evidence>
<protein>
    <recommendedName>
        <fullName evidence="3">Integrase catalytic domain-containing protein</fullName>
    </recommendedName>
</protein>
<dbReference type="Gene3D" id="3.30.420.10">
    <property type="entry name" value="Ribonuclease H-like superfamily/Ribonuclease H"/>
    <property type="match status" value="1"/>
</dbReference>
<feature type="non-terminal residue" evidence="1">
    <location>
        <position position="1"/>
    </location>
</feature>
<proteinExistence type="predicted"/>
<evidence type="ECO:0008006" key="3">
    <source>
        <dbReference type="Google" id="ProtNLM"/>
    </source>
</evidence>
<dbReference type="InterPro" id="IPR036397">
    <property type="entry name" value="RNaseH_sf"/>
</dbReference>
<dbReference type="Proteomes" id="UP000257109">
    <property type="component" value="Unassembled WGS sequence"/>
</dbReference>
<dbReference type="EMBL" id="QJKJ01000297">
    <property type="protein sequence ID" value="RDY13329.1"/>
    <property type="molecule type" value="Genomic_DNA"/>
</dbReference>
<dbReference type="PANTHER" id="PTHR35046">
    <property type="entry name" value="ZINC KNUCKLE (CCHC-TYPE) FAMILY PROTEIN"/>
    <property type="match status" value="1"/>
</dbReference>
<dbReference type="AlphaFoldDB" id="A0A371IE53"/>
<reference evidence="1" key="1">
    <citation type="submission" date="2018-05" db="EMBL/GenBank/DDBJ databases">
        <title>Draft genome of Mucuna pruriens seed.</title>
        <authorList>
            <person name="Nnadi N.E."/>
            <person name="Vos R."/>
            <person name="Hasami M.H."/>
            <person name="Devisetty U.K."/>
            <person name="Aguiy J.C."/>
        </authorList>
    </citation>
    <scope>NUCLEOTIDE SEQUENCE [LARGE SCALE GENOMIC DNA]</scope>
    <source>
        <strain evidence="1">JCA_2017</strain>
    </source>
</reference>
<comment type="caution">
    <text evidence="1">The sequence shown here is derived from an EMBL/GenBank/DDBJ whole genome shotgun (WGS) entry which is preliminary data.</text>
</comment>
<dbReference type="PANTHER" id="PTHR35046:SF9">
    <property type="entry name" value="RNA-DIRECTED DNA POLYMERASE"/>
    <property type="match status" value="1"/>
</dbReference>
<name>A0A371IE53_MUCPR</name>